<dbReference type="PANTHER" id="PTHR21666">
    <property type="entry name" value="PEPTIDASE-RELATED"/>
    <property type="match status" value="1"/>
</dbReference>
<dbReference type="InterPro" id="IPR011055">
    <property type="entry name" value="Dup_hybrid_motif"/>
</dbReference>
<evidence type="ECO:0000259" key="1">
    <source>
        <dbReference type="Pfam" id="PF01551"/>
    </source>
</evidence>
<dbReference type="EMBL" id="UINC01000858">
    <property type="protein sequence ID" value="SUZ62267.1"/>
    <property type="molecule type" value="Genomic_DNA"/>
</dbReference>
<dbReference type="Gene3D" id="2.70.70.10">
    <property type="entry name" value="Glucose Permease (Domain IIA)"/>
    <property type="match status" value="1"/>
</dbReference>
<dbReference type="PANTHER" id="PTHR21666:SF270">
    <property type="entry name" value="MUREIN HYDROLASE ACTIVATOR ENVC"/>
    <property type="match status" value="1"/>
</dbReference>
<dbReference type="CDD" id="cd12797">
    <property type="entry name" value="M23_peptidase"/>
    <property type="match status" value="1"/>
</dbReference>
<organism evidence="2">
    <name type="scientific">marine metagenome</name>
    <dbReference type="NCBI Taxonomy" id="408172"/>
    <lineage>
        <taxon>unclassified sequences</taxon>
        <taxon>metagenomes</taxon>
        <taxon>ecological metagenomes</taxon>
    </lineage>
</organism>
<dbReference type="SUPFAM" id="SSF51261">
    <property type="entry name" value="Duplicated hybrid motif"/>
    <property type="match status" value="1"/>
</dbReference>
<name>A0A381P7A6_9ZZZZ</name>
<dbReference type="Pfam" id="PF01551">
    <property type="entry name" value="Peptidase_M23"/>
    <property type="match status" value="1"/>
</dbReference>
<sequence length="243" mass="27320">MIRLFLFILLSQIIPGQNLENSNTSPIHILGTINKLEKPPQLDSAFNPLWVKNLRLLLPCKKVTIPKRASRLPNAPRTYRNGTHKGIDFFVNWGTEVRAVAKGFVIRADHNYQEYPADFRVKLLKSSTKVGHTPSDIFNSVLLGKAIFLDHGFDLVPGFRVITIYAHLSSIDNNIVGGAEIEAGQIIGKTGNTGTRPSTLGTKNEAHLHWEMILQKDNKEVYLGKDVKFEKLYSMLIDIFQNS</sequence>
<proteinExistence type="predicted"/>
<protein>
    <recommendedName>
        <fullName evidence="1">M23ase beta-sheet core domain-containing protein</fullName>
    </recommendedName>
</protein>
<accession>A0A381P7A6</accession>
<gene>
    <name evidence="2" type="ORF">METZ01_LOCUS15121</name>
</gene>
<dbReference type="InterPro" id="IPR050570">
    <property type="entry name" value="Cell_wall_metabolism_enzyme"/>
</dbReference>
<reference evidence="2" key="1">
    <citation type="submission" date="2018-05" db="EMBL/GenBank/DDBJ databases">
        <authorList>
            <person name="Lanie J.A."/>
            <person name="Ng W.-L."/>
            <person name="Kazmierczak K.M."/>
            <person name="Andrzejewski T.M."/>
            <person name="Davidsen T.M."/>
            <person name="Wayne K.J."/>
            <person name="Tettelin H."/>
            <person name="Glass J.I."/>
            <person name="Rusch D."/>
            <person name="Podicherti R."/>
            <person name="Tsui H.-C.T."/>
            <person name="Winkler M.E."/>
        </authorList>
    </citation>
    <scope>NUCLEOTIDE SEQUENCE</scope>
</reference>
<evidence type="ECO:0000313" key="2">
    <source>
        <dbReference type="EMBL" id="SUZ62267.1"/>
    </source>
</evidence>
<feature type="domain" description="M23ase beta-sheet core" evidence="1">
    <location>
        <begin position="83"/>
        <end position="216"/>
    </location>
</feature>
<dbReference type="AlphaFoldDB" id="A0A381P7A6"/>
<dbReference type="InterPro" id="IPR016047">
    <property type="entry name" value="M23ase_b-sheet_dom"/>
</dbReference>
<dbReference type="GO" id="GO:0004222">
    <property type="term" value="F:metalloendopeptidase activity"/>
    <property type="evidence" value="ECO:0007669"/>
    <property type="project" value="TreeGrafter"/>
</dbReference>